<protein>
    <recommendedName>
        <fullName evidence="3">RNA-directed DNA polymerase</fullName>
    </recommendedName>
</protein>
<evidence type="ECO:0008006" key="3">
    <source>
        <dbReference type="Google" id="ProtNLM"/>
    </source>
</evidence>
<dbReference type="EMBL" id="JAYMRV010000015">
    <property type="protein sequence ID" value="MEM5426206.1"/>
    <property type="molecule type" value="Genomic_DNA"/>
</dbReference>
<evidence type="ECO:0000313" key="1">
    <source>
        <dbReference type="EMBL" id="MEM5426206.1"/>
    </source>
</evidence>
<reference evidence="1 2" key="1">
    <citation type="submission" date="2024-01" db="EMBL/GenBank/DDBJ databases">
        <title>The diversity of rhizobia nodulating Mimosa spp. in eleven states of Brazil covering several biomes is determined by host plant, location, and edaphic factors.</title>
        <authorList>
            <person name="Rouws L."/>
            <person name="Barauna A."/>
            <person name="Beukes C."/>
            <person name="De Faria S.M."/>
            <person name="Gross E."/>
            <person name="Dos Reis Junior F.B."/>
            <person name="Simon M."/>
            <person name="Maluk M."/>
            <person name="Odee D.W."/>
            <person name="Kenicer G."/>
            <person name="Young J.P.W."/>
            <person name="Reis V.M."/>
            <person name="Zilli J."/>
            <person name="James E.K."/>
        </authorList>
    </citation>
    <scope>NUCLEOTIDE SEQUENCE [LARGE SCALE GENOMIC DNA]</scope>
    <source>
        <strain evidence="1 2">JPY167</strain>
    </source>
</reference>
<dbReference type="InterPro" id="IPR043502">
    <property type="entry name" value="DNA/RNA_pol_sf"/>
</dbReference>
<gene>
    <name evidence="1" type="ORF">VSR73_34945</name>
</gene>
<comment type="caution">
    <text evidence="1">The sequence shown here is derived from an EMBL/GenBank/DDBJ whole genome shotgun (WGS) entry which is preliminary data.</text>
</comment>
<keyword evidence="2" id="KW-1185">Reference proteome</keyword>
<dbReference type="Proteomes" id="UP001489897">
    <property type="component" value="Unassembled WGS sequence"/>
</dbReference>
<proteinExistence type="predicted"/>
<organism evidence="1 2">
    <name type="scientific">Paraburkholderia ferrariae</name>
    <dbReference type="NCBI Taxonomy" id="386056"/>
    <lineage>
        <taxon>Bacteria</taxon>
        <taxon>Pseudomonadati</taxon>
        <taxon>Pseudomonadota</taxon>
        <taxon>Betaproteobacteria</taxon>
        <taxon>Burkholderiales</taxon>
        <taxon>Burkholderiaceae</taxon>
        <taxon>Paraburkholderia</taxon>
    </lineage>
</organism>
<dbReference type="SUPFAM" id="SSF56672">
    <property type="entry name" value="DNA/RNA polymerases"/>
    <property type="match status" value="1"/>
</dbReference>
<name>A0ABU9S1J3_9BURK</name>
<sequence length="77" mass="8715">MDGETWQSYGLDLEGRLLDLSDRLARGSYRPQPVRRVYFDKADGSKRPLGVPALEDKLVQLATVEVLNAIYHPVETQ</sequence>
<evidence type="ECO:0000313" key="2">
    <source>
        <dbReference type="Proteomes" id="UP001489897"/>
    </source>
</evidence>
<dbReference type="RefSeq" id="WP_342922805.1">
    <property type="nucleotide sequence ID" value="NZ_JAYMRV010000015.1"/>
</dbReference>
<accession>A0ABU9S1J3</accession>